<feature type="transmembrane region" description="Helical" evidence="9">
    <location>
        <begin position="59"/>
        <end position="78"/>
    </location>
</feature>
<keyword evidence="6 9" id="KW-1133">Transmembrane helix</keyword>
<keyword evidence="7 9" id="KW-0472">Membrane</keyword>
<sequence>MGLFLLQLVNGLTLGIIYGLGALGFTMVYKALRELNFAHTDTIMIAAFLMYTFSVTLGLPMYITFSVVIILMLFYGLLIEKVIFKQFRKASPLTFMLVSISLSSVVKNIGLLLCGPEPRSLPLFLGTQKISIIDTAIPLSNLYILLIALFFLGVFQLFFTKTKFGLSIRLASEDTETAELMGIKVLHVRVAIFAITSALGGIAGLLVAPLFSVTTELGAQLALKIFVSAVVGGVGDLTGAIAGGMLVGITEALTAAFISSNYKDVIVFTAGIITLAFCPLGIFRRVVNKH</sequence>
<dbReference type="RefSeq" id="WP_094604396.1">
    <property type="nucleotide sequence ID" value="NZ_CP155573.1"/>
</dbReference>
<keyword evidence="5" id="KW-0029">Amino-acid transport</keyword>
<dbReference type="Proteomes" id="UP000216752">
    <property type="component" value="Chromosome"/>
</dbReference>
<comment type="similarity">
    <text evidence="8">Belongs to the binding-protein-dependent transport system permease family. LivHM subfamily.</text>
</comment>
<evidence type="ECO:0000256" key="1">
    <source>
        <dbReference type="ARBA" id="ARBA00004651"/>
    </source>
</evidence>
<keyword evidence="11" id="KW-1185">Reference proteome</keyword>
<keyword evidence="2" id="KW-0813">Transport</keyword>
<feature type="transmembrane region" description="Helical" evidence="9">
    <location>
        <begin position="265"/>
        <end position="283"/>
    </location>
</feature>
<name>A0ABZ3IU02_9FIRM</name>
<dbReference type="PANTHER" id="PTHR11795">
    <property type="entry name" value="BRANCHED-CHAIN AMINO ACID TRANSPORT SYSTEM PERMEASE PROTEIN LIVH"/>
    <property type="match status" value="1"/>
</dbReference>
<comment type="subcellular location">
    <subcellularLocation>
        <location evidence="1">Cell membrane</location>
        <topology evidence="1">Multi-pass membrane protein</topology>
    </subcellularLocation>
</comment>
<feature type="transmembrane region" description="Helical" evidence="9">
    <location>
        <begin position="6"/>
        <end position="28"/>
    </location>
</feature>
<keyword evidence="4 9" id="KW-0812">Transmembrane</keyword>
<evidence type="ECO:0000313" key="11">
    <source>
        <dbReference type="Proteomes" id="UP000216752"/>
    </source>
</evidence>
<evidence type="ECO:0000256" key="3">
    <source>
        <dbReference type="ARBA" id="ARBA00022475"/>
    </source>
</evidence>
<protein>
    <submittedName>
        <fullName evidence="10">High-affinity branched-chain amino acid transport system permease protein LivH</fullName>
    </submittedName>
</protein>
<dbReference type="CDD" id="cd06582">
    <property type="entry name" value="TM_PBP1_LivH_like"/>
    <property type="match status" value="1"/>
</dbReference>
<dbReference type="PANTHER" id="PTHR11795:SF450">
    <property type="entry name" value="ABC TRANSPORTER PERMEASE PROTEIN"/>
    <property type="match status" value="1"/>
</dbReference>
<gene>
    <name evidence="10" type="primary">livH_6</name>
    <name evidence="10" type="ORF">SPSIL_053820</name>
</gene>
<organism evidence="10 11">
    <name type="scientific">Sporomusa silvacetica DSM 10669</name>
    <dbReference type="NCBI Taxonomy" id="1123289"/>
    <lineage>
        <taxon>Bacteria</taxon>
        <taxon>Bacillati</taxon>
        <taxon>Bacillota</taxon>
        <taxon>Negativicutes</taxon>
        <taxon>Selenomonadales</taxon>
        <taxon>Sporomusaceae</taxon>
        <taxon>Sporomusa</taxon>
    </lineage>
</organism>
<dbReference type="Pfam" id="PF02653">
    <property type="entry name" value="BPD_transp_2"/>
    <property type="match status" value="1"/>
</dbReference>
<evidence type="ECO:0000256" key="9">
    <source>
        <dbReference type="SAM" id="Phobius"/>
    </source>
</evidence>
<feature type="transmembrane region" description="Helical" evidence="9">
    <location>
        <begin position="142"/>
        <end position="159"/>
    </location>
</feature>
<accession>A0ABZ3IU02</accession>
<evidence type="ECO:0000256" key="4">
    <source>
        <dbReference type="ARBA" id="ARBA00022692"/>
    </source>
</evidence>
<evidence type="ECO:0000256" key="8">
    <source>
        <dbReference type="ARBA" id="ARBA00037998"/>
    </source>
</evidence>
<evidence type="ECO:0000256" key="7">
    <source>
        <dbReference type="ARBA" id="ARBA00023136"/>
    </source>
</evidence>
<evidence type="ECO:0000256" key="6">
    <source>
        <dbReference type="ARBA" id="ARBA00022989"/>
    </source>
</evidence>
<evidence type="ECO:0000256" key="2">
    <source>
        <dbReference type="ARBA" id="ARBA00022448"/>
    </source>
</evidence>
<keyword evidence="3" id="KW-1003">Cell membrane</keyword>
<dbReference type="InterPro" id="IPR001851">
    <property type="entry name" value="ABC_transp_permease"/>
</dbReference>
<dbReference type="EMBL" id="CP155573">
    <property type="protein sequence ID" value="XFO69152.1"/>
    <property type="molecule type" value="Genomic_DNA"/>
</dbReference>
<evidence type="ECO:0000313" key="10">
    <source>
        <dbReference type="EMBL" id="XFO69152.1"/>
    </source>
</evidence>
<dbReference type="InterPro" id="IPR052157">
    <property type="entry name" value="BCAA_transport_permease"/>
</dbReference>
<reference evidence="10" key="1">
    <citation type="submission" date="2024-05" db="EMBL/GenBank/DDBJ databases">
        <title>Isolation and characterization of Sporomusa carbonis sp. nov., a carboxydotrophic hydrogenogen in the genus of Sporomusa isolated from a charcoal burning pile.</title>
        <authorList>
            <person name="Boeer T."/>
            <person name="Rosenbaum F."/>
            <person name="Eysell L."/>
            <person name="Mueller V."/>
            <person name="Daniel R."/>
            <person name="Poehlein A."/>
        </authorList>
    </citation>
    <scope>NUCLEOTIDE SEQUENCE [LARGE SCALE GENOMIC DNA]</scope>
    <source>
        <strain evidence="10">DSM 10669</strain>
    </source>
</reference>
<feature type="transmembrane region" description="Helical" evidence="9">
    <location>
        <begin position="190"/>
        <end position="211"/>
    </location>
</feature>
<evidence type="ECO:0000256" key="5">
    <source>
        <dbReference type="ARBA" id="ARBA00022970"/>
    </source>
</evidence>
<proteinExistence type="inferred from homology"/>